<dbReference type="GO" id="GO:0016987">
    <property type="term" value="F:sigma factor activity"/>
    <property type="evidence" value="ECO:0007669"/>
    <property type="project" value="UniProtKB-KW"/>
</dbReference>
<gene>
    <name evidence="6" type="ORF">DFJ67_1928</name>
</gene>
<name>A0A3D9ZHH5_9ACTN</name>
<dbReference type="SUPFAM" id="SSF88659">
    <property type="entry name" value="Sigma3 and sigma4 domains of RNA polymerase sigma factors"/>
    <property type="match status" value="1"/>
</dbReference>
<sequence length="221" mass="25343">MADDDGQAQLAIDRKLWSIVTESGFTGPAWDRLLDLVVGVAVGRLRRELRTEQIFRWCAERGRFLYAPEGWSRADQEDMAQTAIAKALQVFVERCSEGERWDPDRGTTLSDYFMGLCRYEFANIFRQWLTQHRKDRVCLPMDDTDQVAHGHDPARVALARSVLNNIRETSALTFPQRQALFGYAYGLSHQEIAHALHTSAKAVEGLIYRARQQLRKEGISW</sequence>
<dbReference type="GO" id="GO:0003677">
    <property type="term" value="F:DNA binding"/>
    <property type="evidence" value="ECO:0007669"/>
    <property type="project" value="InterPro"/>
</dbReference>
<keyword evidence="7" id="KW-1185">Reference proteome</keyword>
<accession>A0A3D9ZHH5</accession>
<dbReference type="InterPro" id="IPR036388">
    <property type="entry name" value="WH-like_DNA-bd_sf"/>
</dbReference>
<keyword evidence="3" id="KW-0731">Sigma factor</keyword>
<comment type="similarity">
    <text evidence="1">Belongs to the sigma-70 factor family. ECF subfamily.</text>
</comment>
<dbReference type="Pfam" id="PF08281">
    <property type="entry name" value="Sigma70_r4_2"/>
    <property type="match status" value="1"/>
</dbReference>
<dbReference type="EMBL" id="QUMQ01000001">
    <property type="protein sequence ID" value="REF95964.1"/>
    <property type="molecule type" value="Genomic_DNA"/>
</dbReference>
<dbReference type="Gene3D" id="1.10.10.10">
    <property type="entry name" value="Winged helix-like DNA-binding domain superfamily/Winged helix DNA-binding domain"/>
    <property type="match status" value="1"/>
</dbReference>
<keyword evidence="6" id="KW-0240">DNA-directed RNA polymerase</keyword>
<dbReference type="OrthoDB" id="3215396at2"/>
<evidence type="ECO:0000259" key="5">
    <source>
        <dbReference type="Pfam" id="PF08281"/>
    </source>
</evidence>
<feature type="domain" description="RNA polymerase sigma factor 70 region 4 type 2" evidence="5">
    <location>
        <begin position="171"/>
        <end position="214"/>
    </location>
</feature>
<dbReference type="InterPro" id="IPR013324">
    <property type="entry name" value="RNA_pol_sigma_r3/r4-like"/>
</dbReference>
<dbReference type="RefSeq" id="WP_116067567.1">
    <property type="nucleotide sequence ID" value="NZ_BONB01000072.1"/>
</dbReference>
<reference evidence="6 7" key="1">
    <citation type="submission" date="2018-08" db="EMBL/GenBank/DDBJ databases">
        <title>Sequencing the genomes of 1000 actinobacteria strains.</title>
        <authorList>
            <person name="Klenk H.-P."/>
        </authorList>
    </citation>
    <scope>NUCLEOTIDE SEQUENCE [LARGE SCALE GENOMIC DNA]</scope>
    <source>
        <strain evidence="6 7">DSM 44099</strain>
    </source>
</reference>
<evidence type="ECO:0000256" key="2">
    <source>
        <dbReference type="ARBA" id="ARBA00023015"/>
    </source>
</evidence>
<keyword evidence="2" id="KW-0805">Transcription regulation</keyword>
<evidence type="ECO:0000256" key="1">
    <source>
        <dbReference type="ARBA" id="ARBA00010641"/>
    </source>
</evidence>
<dbReference type="AlphaFoldDB" id="A0A3D9ZHH5"/>
<comment type="caution">
    <text evidence="6">The sequence shown here is derived from an EMBL/GenBank/DDBJ whole genome shotgun (WGS) entry which is preliminary data.</text>
</comment>
<evidence type="ECO:0000256" key="3">
    <source>
        <dbReference type="ARBA" id="ARBA00023082"/>
    </source>
</evidence>
<keyword evidence="4" id="KW-0804">Transcription</keyword>
<protein>
    <submittedName>
        <fullName evidence="6">DNA-directed RNA polymerase specialized sigma24 family protein</fullName>
    </submittedName>
</protein>
<evidence type="ECO:0000256" key="4">
    <source>
        <dbReference type="ARBA" id="ARBA00023163"/>
    </source>
</evidence>
<dbReference type="Proteomes" id="UP000256913">
    <property type="component" value="Unassembled WGS sequence"/>
</dbReference>
<organism evidence="6 7">
    <name type="scientific">Asanoa ferruginea</name>
    <dbReference type="NCBI Taxonomy" id="53367"/>
    <lineage>
        <taxon>Bacteria</taxon>
        <taxon>Bacillati</taxon>
        <taxon>Actinomycetota</taxon>
        <taxon>Actinomycetes</taxon>
        <taxon>Micromonosporales</taxon>
        <taxon>Micromonosporaceae</taxon>
        <taxon>Asanoa</taxon>
    </lineage>
</organism>
<evidence type="ECO:0000313" key="7">
    <source>
        <dbReference type="Proteomes" id="UP000256913"/>
    </source>
</evidence>
<dbReference type="InterPro" id="IPR013249">
    <property type="entry name" value="RNA_pol_sigma70_r4_t2"/>
</dbReference>
<dbReference type="GO" id="GO:0006352">
    <property type="term" value="P:DNA-templated transcription initiation"/>
    <property type="evidence" value="ECO:0007669"/>
    <property type="project" value="InterPro"/>
</dbReference>
<evidence type="ECO:0000313" key="6">
    <source>
        <dbReference type="EMBL" id="REF95964.1"/>
    </source>
</evidence>
<dbReference type="GO" id="GO:0000428">
    <property type="term" value="C:DNA-directed RNA polymerase complex"/>
    <property type="evidence" value="ECO:0007669"/>
    <property type="project" value="UniProtKB-KW"/>
</dbReference>
<proteinExistence type="inferred from homology"/>